<name>A0A9N9JC94_9GLOM</name>
<gene>
    <name evidence="1" type="ORF">ALEPTO_LOCUS14332</name>
</gene>
<dbReference type="Proteomes" id="UP000789508">
    <property type="component" value="Unassembled WGS sequence"/>
</dbReference>
<dbReference type="AlphaFoldDB" id="A0A9N9JC94"/>
<proteinExistence type="predicted"/>
<sequence length="64" mass="7124">SQQSIYNINLATNNNNPFEQNNIATTQVSKANNAQLININTLLLQIQMLASIIQISINTENNTH</sequence>
<accession>A0A9N9JC94</accession>
<keyword evidence="2" id="KW-1185">Reference proteome</keyword>
<dbReference type="EMBL" id="CAJVPS010054850">
    <property type="protein sequence ID" value="CAG8774683.1"/>
    <property type="molecule type" value="Genomic_DNA"/>
</dbReference>
<evidence type="ECO:0000313" key="2">
    <source>
        <dbReference type="Proteomes" id="UP000789508"/>
    </source>
</evidence>
<feature type="non-terminal residue" evidence="1">
    <location>
        <position position="64"/>
    </location>
</feature>
<evidence type="ECO:0000313" key="1">
    <source>
        <dbReference type="EMBL" id="CAG8774683.1"/>
    </source>
</evidence>
<organism evidence="1 2">
    <name type="scientific">Ambispora leptoticha</name>
    <dbReference type="NCBI Taxonomy" id="144679"/>
    <lineage>
        <taxon>Eukaryota</taxon>
        <taxon>Fungi</taxon>
        <taxon>Fungi incertae sedis</taxon>
        <taxon>Mucoromycota</taxon>
        <taxon>Glomeromycotina</taxon>
        <taxon>Glomeromycetes</taxon>
        <taxon>Archaeosporales</taxon>
        <taxon>Ambisporaceae</taxon>
        <taxon>Ambispora</taxon>
    </lineage>
</organism>
<comment type="caution">
    <text evidence="1">The sequence shown here is derived from an EMBL/GenBank/DDBJ whole genome shotgun (WGS) entry which is preliminary data.</text>
</comment>
<reference evidence="1" key="1">
    <citation type="submission" date="2021-06" db="EMBL/GenBank/DDBJ databases">
        <authorList>
            <person name="Kallberg Y."/>
            <person name="Tangrot J."/>
            <person name="Rosling A."/>
        </authorList>
    </citation>
    <scope>NUCLEOTIDE SEQUENCE</scope>
    <source>
        <strain evidence="1">FL130A</strain>
    </source>
</reference>
<feature type="non-terminal residue" evidence="1">
    <location>
        <position position="1"/>
    </location>
</feature>
<protein>
    <submittedName>
        <fullName evidence="1">1437_t:CDS:1</fullName>
    </submittedName>
</protein>